<dbReference type="Gene3D" id="3.40.50.720">
    <property type="entry name" value="NAD(P)-binding Rossmann-like Domain"/>
    <property type="match status" value="1"/>
</dbReference>
<sequence length="288" mass="30339">MQFPQIFVTGATGRIGRMLQHFWAASAIGEGVRWQARRPQADRSLDWAVFDPLDGNAGRALAEAARGRDVILCLGGVTPERAAQADGCMTDNTALAKAAVRAGAETGARVLLTSSAAIYGSRTGLLSETMAPTPVSDYGRAKADMEEACVKLADRLGVRVTSLRIGNVAGADAILGNWRPGFALDRFPDGRTPRRSYIGPQTLARVLSDLCATPDLPAILNVAAPGVVEMGALLDAAGLDWTARPATGRAIAEVRLSVAMLERVTGFATADSQPEVMVAQRNRLTPGT</sequence>
<dbReference type="PANTHER" id="PTHR48079:SF6">
    <property type="entry name" value="NAD(P)-BINDING DOMAIN-CONTAINING PROTEIN-RELATED"/>
    <property type="match status" value="1"/>
</dbReference>
<evidence type="ECO:0000313" key="2">
    <source>
        <dbReference type="EMBL" id="MCL6285655.1"/>
    </source>
</evidence>
<evidence type="ECO:0000313" key="3">
    <source>
        <dbReference type="Proteomes" id="UP001203880"/>
    </source>
</evidence>
<dbReference type="PANTHER" id="PTHR48079">
    <property type="entry name" value="PROTEIN YEEZ"/>
    <property type="match status" value="1"/>
</dbReference>
<keyword evidence="3" id="KW-1185">Reference proteome</keyword>
<accession>A0ABT0Q701</accession>
<comment type="caution">
    <text evidence="2">The sequence shown here is derived from an EMBL/GenBank/DDBJ whole genome shotgun (WGS) entry which is preliminary data.</text>
</comment>
<dbReference type="InterPro" id="IPR036291">
    <property type="entry name" value="NAD(P)-bd_dom_sf"/>
</dbReference>
<feature type="domain" description="NAD-dependent epimerase/dehydratase" evidence="1">
    <location>
        <begin position="6"/>
        <end position="172"/>
    </location>
</feature>
<protein>
    <submittedName>
        <fullName evidence="2">NAD(P)-dependent oxidoreductase</fullName>
    </submittedName>
</protein>
<dbReference type="InterPro" id="IPR051783">
    <property type="entry name" value="NAD(P)-dependent_oxidoreduct"/>
</dbReference>
<name>A0ABT0Q701_9RHOB</name>
<proteinExistence type="predicted"/>
<reference evidence="2" key="1">
    <citation type="submission" date="2022-05" db="EMBL/GenBank/DDBJ databases">
        <authorList>
            <person name="Park J.-S."/>
        </authorList>
    </citation>
    <scope>NUCLEOTIDE SEQUENCE</scope>
    <source>
        <strain evidence="2">2012CJ41-6</strain>
    </source>
</reference>
<evidence type="ECO:0000259" key="1">
    <source>
        <dbReference type="Pfam" id="PF01370"/>
    </source>
</evidence>
<dbReference type="Proteomes" id="UP001203880">
    <property type="component" value="Unassembled WGS sequence"/>
</dbReference>
<dbReference type="EMBL" id="JAMFMB010000033">
    <property type="protein sequence ID" value="MCL6285655.1"/>
    <property type="molecule type" value="Genomic_DNA"/>
</dbReference>
<dbReference type="InterPro" id="IPR001509">
    <property type="entry name" value="Epimerase_deHydtase"/>
</dbReference>
<organism evidence="2 3">
    <name type="scientific">Ruegeria spongiae</name>
    <dbReference type="NCBI Taxonomy" id="2942209"/>
    <lineage>
        <taxon>Bacteria</taxon>
        <taxon>Pseudomonadati</taxon>
        <taxon>Pseudomonadota</taxon>
        <taxon>Alphaproteobacteria</taxon>
        <taxon>Rhodobacterales</taxon>
        <taxon>Roseobacteraceae</taxon>
        <taxon>Ruegeria</taxon>
    </lineage>
</organism>
<gene>
    <name evidence="2" type="ORF">M3P21_19175</name>
</gene>
<dbReference type="SUPFAM" id="SSF51735">
    <property type="entry name" value="NAD(P)-binding Rossmann-fold domains"/>
    <property type="match status" value="1"/>
</dbReference>
<dbReference type="RefSeq" id="WP_249712656.1">
    <property type="nucleotide sequence ID" value="NZ_JAMFMB010000033.1"/>
</dbReference>
<dbReference type="Pfam" id="PF01370">
    <property type="entry name" value="Epimerase"/>
    <property type="match status" value="1"/>
</dbReference>